<protein>
    <recommendedName>
        <fullName evidence="14">chitin deacetylase</fullName>
        <ecNumber evidence="14">3.5.1.41</ecNumber>
    </recommendedName>
</protein>
<keyword evidence="12" id="KW-0961">Cell wall biogenesis/degradation</keyword>
<gene>
    <name evidence="18" type="ORF">BCR39DRAFT_543502</name>
</gene>
<dbReference type="EC" id="3.5.1.41" evidence="14"/>
<evidence type="ECO:0000256" key="1">
    <source>
        <dbReference type="ARBA" id="ARBA00001941"/>
    </source>
</evidence>
<comment type="subcellular location">
    <subcellularLocation>
        <location evidence="2">Cell membrane</location>
        <topology evidence="2">Lipid-anchor</topology>
        <topology evidence="2">GPI-anchor</topology>
    </subcellularLocation>
</comment>
<dbReference type="PANTHER" id="PTHR10587:SF135">
    <property type="entry name" value="CHITIN DEACETYLASE 3"/>
    <property type="match status" value="1"/>
</dbReference>
<keyword evidence="10" id="KW-0170">Cobalt</keyword>
<evidence type="ECO:0000256" key="13">
    <source>
        <dbReference type="ARBA" id="ARBA00023326"/>
    </source>
</evidence>
<evidence type="ECO:0000256" key="7">
    <source>
        <dbReference type="ARBA" id="ARBA00023136"/>
    </source>
</evidence>
<dbReference type="GO" id="GO:0005886">
    <property type="term" value="C:plasma membrane"/>
    <property type="evidence" value="ECO:0007669"/>
    <property type="project" value="UniProtKB-SubCell"/>
</dbReference>
<evidence type="ECO:0000313" key="19">
    <source>
        <dbReference type="Proteomes" id="UP000193986"/>
    </source>
</evidence>
<proteinExistence type="predicted"/>
<name>A0A1Y2ATT0_9TREE</name>
<dbReference type="OrthoDB" id="407355at2759"/>
<dbReference type="GO" id="GO:0009272">
    <property type="term" value="P:fungal-type cell wall biogenesis"/>
    <property type="evidence" value="ECO:0007669"/>
    <property type="project" value="UniProtKB-ARBA"/>
</dbReference>
<dbReference type="EMBL" id="MCFC01000055">
    <property type="protein sequence ID" value="ORY25637.1"/>
    <property type="molecule type" value="Genomic_DNA"/>
</dbReference>
<dbReference type="Proteomes" id="UP000193986">
    <property type="component" value="Unassembled WGS sequence"/>
</dbReference>
<evidence type="ECO:0000259" key="17">
    <source>
        <dbReference type="PROSITE" id="PS51677"/>
    </source>
</evidence>
<evidence type="ECO:0000256" key="5">
    <source>
        <dbReference type="ARBA" id="ARBA00022729"/>
    </source>
</evidence>
<evidence type="ECO:0000256" key="15">
    <source>
        <dbReference type="ARBA" id="ARBA00048494"/>
    </source>
</evidence>
<feature type="chain" id="PRO_5013096017" description="chitin deacetylase" evidence="16">
    <location>
        <begin position="21"/>
        <end position="431"/>
    </location>
</feature>
<evidence type="ECO:0000313" key="18">
    <source>
        <dbReference type="EMBL" id="ORY25637.1"/>
    </source>
</evidence>
<dbReference type="GO" id="GO:0006032">
    <property type="term" value="P:chitin catabolic process"/>
    <property type="evidence" value="ECO:0007669"/>
    <property type="project" value="UniProtKB-KW"/>
</dbReference>
<evidence type="ECO:0000256" key="6">
    <source>
        <dbReference type="ARBA" id="ARBA00023024"/>
    </source>
</evidence>
<evidence type="ECO:0000256" key="11">
    <source>
        <dbReference type="ARBA" id="ARBA00023288"/>
    </source>
</evidence>
<comment type="caution">
    <text evidence="18">The sequence shown here is derived from an EMBL/GenBank/DDBJ whole genome shotgun (WGS) entry which is preliminary data.</text>
</comment>
<keyword evidence="4" id="KW-0336">GPI-anchor</keyword>
<dbReference type="InterPro" id="IPR011330">
    <property type="entry name" value="Glyco_hydro/deAcase_b/a-brl"/>
</dbReference>
<evidence type="ECO:0000256" key="4">
    <source>
        <dbReference type="ARBA" id="ARBA00022622"/>
    </source>
</evidence>
<evidence type="ECO:0000256" key="12">
    <source>
        <dbReference type="ARBA" id="ARBA00023316"/>
    </source>
</evidence>
<reference evidence="18 19" key="1">
    <citation type="submission" date="2016-07" db="EMBL/GenBank/DDBJ databases">
        <title>Pervasive Adenine N6-methylation of Active Genes in Fungi.</title>
        <authorList>
            <consortium name="DOE Joint Genome Institute"/>
            <person name="Mondo S.J."/>
            <person name="Dannebaum R.O."/>
            <person name="Kuo R.C."/>
            <person name="Labutti K."/>
            <person name="Haridas S."/>
            <person name="Kuo A."/>
            <person name="Salamov A."/>
            <person name="Ahrendt S.R."/>
            <person name="Lipzen A."/>
            <person name="Sullivan W."/>
            <person name="Andreopoulos W.B."/>
            <person name="Clum A."/>
            <person name="Lindquist E."/>
            <person name="Daum C."/>
            <person name="Ramamoorthy G.K."/>
            <person name="Gryganskyi A."/>
            <person name="Culley D."/>
            <person name="Magnuson J.K."/>
            <person name="James T.Y."/>
            <person name="O'Malley M.A."/>
            <person name="Stajich J.E."/>
            <person name="Spatafora J.W."/>
            <person name="Visel A."/>
            <person name="Grigoriev I.V."/>
        </authorList>
    </citation>
    <scope>NUCLEOTIDE SEQUENCE [LARGE SCALE GENOMIC DNA]</scope>
    <source>
        <strain evidence="18 19">68-887.2</strain>
    </source>
</reference>
<dbReference type="GO" id="GO:0004099">
    <property type="term" value="F:chitin deacetylase activity"/>
    <property type="evidence" value="ECO:0007669"/>
    <property type="project" value="UniProtKB-EC"/>
</dbReference>
<evidence type="ECO:0000256" key="14">
    <source>
        <dbReference type="ARBA" id="ARBA00024056"/>
    </source>
</evidence>
<keyword evidence="7" id="KW-0472">Membrane</keyword>
<accession>A0A1Y2ATT0</accession>
<keyword evidence="3" id="KW-1003">Cell membrane</keyword>
<evidence type="ECO:0000256" key="9">
    <source>
        <dbReference type="ARBA" id="ARBA00023277"/>
    </source>
</evidence>
<evidence type="ECO:0000256" key="10">
    <source>
        <dbReference type="ARBA" id="ARBA00023285"/>
    </source>
</evidence>
<dbReference type="Pfam" id="PF01522">
    <property type="entry name" value="Polysacc_deac_1"/>
    <property type="match status" value="1"/>
</dbReference>
<dbReference type="InterPro" id="IPR050248">
    <property type="entry name" value="Polysacc_deacetylase_ArnD"/>
</dbReference>
<dbReference type="InParanoid" id="A0A1Y2ATT0"/>
<dbReference type="AlphaFoldDB" id="A0A1Y2ATT0"/>
<keyword evidence="5 16" id="KW-0732">Signal</keyword>
<evidence type="ECO:0000256" key="8">
    <source>
        <dbReference type="ARBA" id="ARBA00023180"/>
    </source>
</evidence>
<dbReference type="InterPro" id="IPR002509">
    <property type="entry name" value="NODB_dom"/>
</dbReference>
<sequence>MVHFAAFPAVMALVAGHTLAAPLGDWYQAADSSVAAMFHKRYTPSPSDANFTSNYPTGWTTPTSDTLPKAWTDKLASIQMPNVSVATQNNGYPTYPNGESGADSTICSFTYECTTSDDLLNPPDGVLALTFDDGPTDYSEELYAFLSQNNASGKATHFMIGGNILGSPTVMQDALKAGGHIAVHTWSHPYMTTLTNEQVLGELGWTMQIISDLSGGRVPKFWRPPYGDVDNRVRAIAKGVFGLETVPWNQDSADWAIGTDAQYTNASVEASINQWLSGSKTPGLCMLEHELNANTVGVFENVYPNMVSNGWNVKTVADAWSLDWYQNAADDTATVTSMAIAGDAVAQSSTASSSSAVSSTSASSKTTSTAASVSASSTSAVTSTTASSAQSSANASSAAAVTSKTGAAGRVQVGAGWAVVLFGAVVGVLSI</sequence>
<dbReference type="GO" id="GO:0000272">
    <property type="term" value="P:polysaccharide catabolic process"/>
    <property type="evidence" value="ECO:0007669"/>
    <property type="project" value="UniProtKB-KW"/>
</dbReference>
<dbReference type="PANTHER" id="PTHR10587">
    <property type="entry name" value="GLYCOSYL TRANSFERASE-RELATED"/>
    <property type="match status" value="1"/>
</dbReference>
<dbReference type="PROSITE" id="PS51677">
    <property type="entry name" value="NODB"/>
    <property type="match status" value="1"/>
</dbReference>
<keyword evidence="6" id="KW-0146">Chitin degradation</keyword>
<dbReference type="STRING" id="71784.A0A1Y2ATT0"/>
<comment type="catalytic activity">
    <reaction evidence="15">
        <text>[(1-&gt;4)-N-acetyl-beta-D-glucosaminyl](n) + n H2O = chitosan + n acetate</text>
        <dbReference type="Rhea" id="RHEA:10464"/>
        <dbReference type="Rhea" id="RHEA-COMP:9593"/>
        <dbReference type="Rhea" id="RHEA-COMP:9597"/>
        <dbReference type="ChEBI" id="CHEBI:15377"/>
        <dbReference type="ChEBI" id="CHEBI:17029"/>
        <dbReference type="ChEBI" id="CHEBI:30089"/>
        <dbReference type="ChEBI" id="CHEBI:57704"/>
        <dbReference type="EC" id="3.5.1.41"/>
    </reaction>
    <physiologicalReaction direction="left-to-right" evidence="15">
        <dbReference type="Rhea" id="RHEA:10465"/>
    </physiologicalReaction>
</comment>
<dbReference type="Gene3D" id="3.20.20.370">
    <property type="entry name" value="Glycoside hydrolase/deacetylase"/>
    <property type="match status" value="1"/>
</dbReference>
<dbReference type="GO" id="GO:0071555">
    <property type="term" value="P:cell wall organization"/>
    <property type="evidence" value="ECO:0007669"/>
    <property type="project" value="UniProtKB-KW"/>
</dbReference>
<feature type="signal peptide" evidence="16">
    <location>
        <begin position="1"/>
        <end position="20"/>
    </location>
</feature>
<organism evidence="18 19">
    <name type="scientific">Naematelia encephala</name>
    <dbReference type="NCBI Taxonomy" id="71784"/>
    <lineage>
        <taxon>Eukaryota</taxon>
        <taxon>Fungi</taxon>
        <taxon>Dikarya</taxon>
        <taxon>Basidiomycota</taxon>
        <taxon>Agaricomycotina</taxon>
        <taxon>Tremellomycetes</taxon>
        <taxon>Tremellales</taxon>
        <taxon>Naemateliaceae</taxon>
        <taxon>Naematelia</taxon>
    </lineage>
</organism>
<keyword evidence="13" id="KW-0624">Polysaccharide degradation</keyword>
<keyword evidence="8" id="KW-0325">Glycoprotein</keyword>
<evidence type="ECO:0000256" key="2">
    <source>
        <dbReference type="ARBA" id="ARBA00004609"/>
    </source>
</evidence>
<keyword evidence="11" id="KW-0449">Lipoprotein</keyword>
<dbReference type="GO" id="GO:0098552">
    <property type="term" value="C:side of membrane"/>
    <property type="evidence" value="ECO:0007669"/>
    <property type="project" value="UniProtKB-KW"/>
</dbReference>
<keyword evidence="9" id="KW-0119">Carbohydrate metabolism</keyword>
<dbReference type="SUPFAM" id="SSF88713">
    <property type="entry name" value="Glycoside hydrolase/deacetylase"/>
    <property type="match status" value="1"/>
</dbReference>
<feature type="domain" description="NodB homology" evidence="17">
    <location>
        <begin position="125"/>
        <end position="314"/>
    </location>
</feature>
<evidence type="ECO:0000256" key="16">
    <source>
        <dbReference type="SAM" id="SignalP"/>
    </source>
</evidence>
<evidence type="ECO:0000256" key="3">
    <source>
        <dbReference type="ARBA" id="ARBA00022475"/>
    </source>
</evidence>
<keyword evidence="19" id="KW-1185">Reference proteome</keyword>
<comment type="cofactor">
    <cofactor evidence="1">
        <name>Co(2+)</name>
        <dbReference type="ChEBI" id="CHEBI:48828"/>
    </cofactor>
</comment>